<evidence type="ECO:0000256" key="8">
    <source>
        <dbReference type="ARBA" id="ARBA00023034"/>
    </source>
</evidence>
<name>A0ABP0GMS6_CLALP</name>
<keyword evidence="9" id="KW-0472">Membrane</keyword>
<keyword evidence="7" id="KW-1133">Transmembrane helix</keyword>
<keyword evidence="6" id="KW-0735">Signal-anchor</keyword>
<protein>
    <recommendedName>
        <fullName evidence="10">Hexosyltransferase</fullName>
        <ecNumber evidence="10">2.4.1.-</ecNumber>
    </recommendedName>
</protein>
<dbReference type="EC" id="2.4.1.-" evidence="10"/>
<accession>A0ABP0GMS6</accession>
<evidence type="ECO:0000256" key="2">
    <source>
        <dbReference type="ARBA" id="ARBA00008661"/>
    </source>
</evidence>
<dbReference type="Pfam" id="PF01762">
    <property type="entry name" value="Galactosyl_T"/>
    <property type="match status" value="1"/>
</dbReference>
<evidence type="ECO:0000256" key="4">
    <source>
        <dbReference type="ARBA" id="ARBA00022679"/>
    </source>
</evidence>
<dbReference type="InterPro" id="IPR002659">
    <property type="entry name" value="Glyco_trans_31"/>
</dbReference>
<comment type="caution">
    <text evidence="11">The sequence shown here is derived from an EMBL/GenBank/DDBJ whole genome shotgun (WGS) entry which is preliminary data.</text>
</comment>
<evidence type="ECO:0000256" key="3">
    <source>
        <dbReference type="ARBA" id="ARBA00022676"/>
    </source>
</evidence>
<evidence type="ECO:0000313" key="12">
    <source>
        <dbReference type="Proteomes" id="UP001642483"/>
    </source>
</evidence>
<keyword evidence="3 10" id="KW-0328">Glycosyltransferase</keyword>
<keyword evidence="12" id="KW-1185">Reference proteome</keyword>
<proteinExistence type="inferred from homology"/>
<evidence type="ECO:0000256" key="5">
    <source>
        <dbReference type="ARBA" id="ARBA00022692"/>
    </source>
</evidence>
<evidence type="ECO:0000256" key="1">
    <source>
        <dbReference type="ARBA" id="ARBA00004323"/>
    </source>
</evidence>
<dbReference type="PANTHER" id="PTHR11214:SF283">
    <property type="entry name" value="N-ACETYLLACTOSAMINIDE BETA-1,3-N-ACETYLGLUCOSAMINYLTRANSFERASE 4-LIKE"/>
    <property type="match status" value="1"/>
</dbReference>
<gene>
    <name evidence="11" type="ORF">CVLEPA_LOCUS26367</name>
</gene>
<sequence length="367" mass="42815">MTVRIRSAFGVLLGFTIILLFINMEQLVATRRLAKQLLNTRQMAHLSRDTTVIVTTSIMSSNDQIKPDCPMLRENMTYLKTPSLLWNNTCDKSSCFQSSEVRWTMVIFVKSAATNFKRREAIRRSWGMLRYINGGRFYTIFIVRQTSENLSQSEIDSEAEMYGDILQIAMPESYRNIPFKTLAGMQWSSENLPENYLYSSADDDVLIDFEMVQKVVDANYGRKAKKQIWQEYPIICMYKVVRESKPIRNKSSKYFVSKEEYKWPDYPQYCLGGMYSTSVSVVRQLFQVSLQQTPLRMDDVWITGILRQQINMPNEMVIFPKEPTVKRLSTSGENFAENDSGNVWENTLRQRTSLKKICLCEYVQRRT</sequence>
<evidence type="ECO:0000256" key="6">
    <source>
        <dbReference type="ARBA" id="ARBA00022968"/>
    </source>
</evidence>
<evidence type="ECO:0000313" key="11">
    <source>
        <dbReference type="EMBL" id="CAK8693037.1"/>
    </source>
</evidence>
<keyword evidence="4" id="KW-0808">Transferase</keyword>
<dbReference type="Proteomes" id="UP001642483">
    <property type="component" value="Unassembled WGS sequence"/>
</dbReference>
<evidence type="ECO:0000256" key="10">
    <source>
        <dbReference type="RuleBase" id="RU363063"/>
    </source>
</evidence>
<dbReference type="PANTHER" id="PTHR11214">
    <property type="entry name" value="BETA-1,3-N-ACETYLGLUCOSAMINYLTRANSFERASE"/>
    <property type="match status" value="1"/>
</dbReference>
<evidence type="ECO:0000256" key="9">
    <source>
        <dbReference type="ARBA" id="ARBA00023136"/>
    </source>
</evidence>
<reference evidence="11 12" key="1">
    <citation type="submission" date="2024-02" db="EMBL/GenBank/DDBJ databases">
        <authorList>
            <person name="Daric V."/>
            <person name="Darras S."/>
        </authorList>
    </citation>
    <scope>NUCLEOTIDE SEQUENCE [LARGE SCALE GENOMIC DNA]</scope>
</reference>
<comment type="similarity">
    <text evidence="2 10">Belongs to the glycosyltransferase 31 family.</text>
</comment>
<evidence type="ECO:0000256" key="7">
    <source>
        <dbReference type="ARBA" id="ARBA00022989"/>
    </source>
</evidence>
<keyword evidence="5" id="KW-0812">Transmembrane</keyword>
<keyword evidence="8 10" id="KW-0333">Golgi apparatus</keyword>
<organism evidence="11 12">
    <name type="scientific">Clavelina lepadiformis</name>
    <name type="common">Light-bulb sea squirt</name>
    <name type="synonym">Ascidia lepadiformis</name>
    <dbReference type="NCBI Taxonomy" id="159417"/>
    <lineage>
        <taxon>Eukaryota</taxon>
        <taxon>Metazoa</taxon>
        <taxon>Chordata</taxon>
        <taxon>Tunicata</taxon>
        <taxon>Ascidiacea</taxon>
        <taxon>Aplousobranchia</taxon>
        <taxon>Clavelinidae</taxon>
        <taxon>Clavelina</taxon>
    </lineage>
</organism>
<dbReference type="EMBL" id="CAWYQH010000130">
    <property type="protein sequence ID" value="CAK8693037.1"/>
    <property type="molecule type" value="Genomic_DNA"/>
</dbReference>
<comment type="subcellular location">
    <subcellularLocation>
        <location evidence="1 10">Golgi apparatus membrane</location>
        <topology evidence="1 10">Single-pass type II membrane protein</topology>
    </subcellularLocation>
</comment>